<comment type="caution">
    <text evidence="1">The sequence shown here is derived from an EMBL/GenBank/DDBJ whole genome shotgun (WGS) entry which is preliminary data.</text>
</comment>
<proteinExistence type="predicted"/>
<organism evidence="1 2">
    <name type="scientific">Flavobacterium flabelliforme</name>
    <dbReference type="NCBI Taxonomy" id="2816119"/>
    <lineage>
        <taxon>Bacteria</taxon>
        <taxon>Pseudomonadati</taxon>
        <taxon>Bacteroidota</taxon>
        <taxon>Flavobacteriia</taxon>
        <taxon>Flavobacteriales</taxon>
        <taxon>Flavobacteriaceae</taxon>
        <taxon>Flavobacterium</taxon>
    </lineage>
</organism>
<keyword evidence="2" id="KW-1185">Reference proteome</keyword>
<accession>A0ABS5CXA0</accession>
<evidence type="ECO:0008006" key="3">
    <source>
        <dbReference type="Google" id="ProtNLM"/>
    </source>
</evidence>
<gene>
    <name evidence="1" type="ORF">J3S90_15700</name>
</gene>
<dbReference type="Proteomes" id="UP000674217">
    <property type="component" value="Unassembled WGS sequence"/>
</dbReference>
<protein>
    <recommendedName>
        <fullName evidence="3">SprB repeat-containing protein</fullName>
    </recommendedName>
</protein>
<feature type="non-terminal residue" evidence="1">
    <location>
        <position position="1"/>
    </location>
</feature>
<evidence type="ECO:0000313" key="2">
    <source>
        <dbReference type="Proteomes" id="UP000674217"/>
    </source>
</evidence>
<dbReference type="EMBL" id="JAGFBU010000023">
    <property type="protein sequence ID" value="MBP4143245.1"/>
    <property type="molecule type" value="Genomic_DNA"/>
</dbReference>
<evidence type="ECO:0000313" key="1">
    <source>
        <dbReference type="EMBL" id="MBP4143245.1"/>
    </source>
</evidence>
<sequence length="310" mass="30074">TVKATNASGCISAASNSFTVISLTQLATPVTPVVSTTAATCSAAGSMTLTNYNAANTYVFSPTGPTVTAAGVITGGMIGTAYTVKATNASGCISAASTSFTVINLTQLATPVTPVVSTTAATCSAAGSMTLTNYNAANTYAFSPTGPTVTTTGVITGGAIGTAYTVTATNASGCISSASTSFTVISLTQLATPVTPVVSTTAATCSAAGSMTLTNYNAANAYDFSPAGPTVSVAGVITGGMIGTAYTVKATNASGCISAASNSFTVISLTQLATPVTPVVSTTAATCSAAGSMTLTNYNAANTYDFSPAG</sequence>
<reference evidence="1 2" key="1">
    <citation type="submission" date="2021-03" db="EMBL/GenBank/DDBJ databases">
        <title>Flavobacterium Flabelliformis Sp. Nov. And Flavobacterium Geliluteum Sp. Nov., Two Novel Multidrug Resistant Psychrophilic Species Isolated From Antarctica.</title>
        <authorList>
            <person name="Kralova S."/>
            <person name="Busse H.J."/>
            <person name="Bezdicek M."/>
            <person name="Nykrynova M."/>
            <person name="Kroupova E."/>
            <person name="Krsek D."/>
            <person name="Sedlacek I."/>
        </authorList>
    </citation>
    <scope>NUCLEOTIDE SEQUENCE [LARGE SCALE GENOMIC DNA]</scope>
    <source>
        <strain evidence="1 2">P4023</strain>
    </source>
</reference>
<name>A0ABS5CXA0_9FLAO</name>
<feature type="non-terminal residue" evidence="1">
    <location>
        <position position="310"/>
    </location>
</feature>